<feature type="non-terminal residue" evidence="1">
    <location>
        <position position="66"/>
    </location>
</feature>
<evidence type="ECO:0000313" key="1">
    <source>
        <dbReference type="EMBL" id="MCD9643410.1"/>
    </source>
</evidence>
<dbReference type="EMBL" id="JACEIK010003879">
    <property type="protein sequence ID" value="MCD9643410.1"/>
    <property type="molecule type" value="Genomic_DNA"/>
</dbReference>
<gene>
    <name evidence="1" type="ORF">HAX54_030860</name>
</gene>
<dbReference type="Proteomes" id="UP000823775">
    <property type="component" value="Unassembled WGS sequence"/>
</dbReference>
<sequence length="66" mass="7513">MEGTKVHQPSYDASKWHPYTGYINDGLQVGDKPSWFALRFDSEGVMACHFHGRLGLSRPPYLDMVD</sequence>
<accession>A0ABS8VBS1</accession>
<name>A0ABS8VBS1_DATST</name>
<reference evidence="1 2" key="1">
    <citation type="journal article" date="2021" name="BMC Genomics">
        <title>Datura genome reveals duplications of psychoactive alkaloid biosynthetic genes and high mutation rate following tissue culture.</title>
        <authorList>
            <person name="Rajewski A."/>
            <person name="Carter-House D."/>
            <person name="Stajich J."/>
            <person name="Litt A."/>
        </authorList>
    </citation>
    <scope>NUCLEOTIDE SEQUENCE [LARGE SCALE GENOMIC DNA]</scope>
    <source>
        <strain evidence="1">AR-01</strain>
    </source>
</reference>
<protein>
    <submittedName>
        <fullName evidence="1">Uncharacterized protein</fullName>
    </submittedName>
</protein>
<proteinExistence type="predicted"/>
<comment type="caution">
    <text evidence="1">The sequence shown here is derived from an EMBL/GenBank/DDBJ whole genome shotgun (WGS) entry which is preliminary data.</text>
</comment>
<keyword evidence="2" id="KW-1185">Reference proteome</keyword>
<organism evidence="1 2">
    <name type="scientific">Datura stramonium</name>
    <name type="common">Jimsonweed</name>
    <name type="synonym">Common thornapple</name>
    <dbReference type="NCBI Taxonomy" id="4076"/>
    <lineage>
        <taxon>Eukaryota</taxon>
        <taxon>Viridiplantae</taxon>
        <taxon>Streptophyta</taxon>
        <taxon>Embryophyta</taxon>
        <taxon>Tracheophyta</taxon>
        <taxon>Spermatophyta</taxon>
        <taxon>Magnoliopsida</taxon>
        <taxon>eudicotyledons</taxon>
        <taxon>Gunneridae</taxon>
        <taxon>Pentapetalae</taxon>
        <taxon>asterids</taxon>
        <taxon>lamiids</taxon>
        <taxon>Solanales</taxon>
        <taxon>Solanaceae</taxon>
        <taxon>Solanoideae</taxon>
        <taxon>Datureae</taxon>
        <taxon>Datura</taxon>
    </lineage>
</organism>
<evidence type="ECO:0000313" key="2">
    <source>
        <dbReference type="Proteomes" id="UP000823775"/>
    </source>
</evidence>